<proteinExistence type="predicted"/>
<reference evidence="2 3" key="1">
    <citation type="submission" date="2016-10" db="EMBL/GenBank/DDBJ databases">
        <authorList>
            <person name="de Groot N.N."/>
        </authorList>
    </citation>
    <scope>NUCLEOTIDE SEQUENCE [LARGE SCALE GENOMIC DNA]</scope>
    <source>
        <strain evidence="2 3">CGMCC 1.7031</strain>
    </source>
</reference>
<dbReference type="EMBL" id="FMVF01000003">
    <property type="protein sequence ID" value="SCY09954.1"/>
    <property type="molecule type" value="Genomic_DNA"/>
</dbReference>
<evidence type="ECO:0000313" key="2">
    <source>
        <dbReference type="EMBL" id="SCY09954.1"/>
    </source>
</evidence>
<accession>A0A1G5D5L7</accession>
<feature type="domain" description="DinB-like" evidence="1">
    <location>
        <begin position="12"/>
        <end position="145"/>
    </location>
</feature>
<dbReference type="STRING" id="490189.SAMN02927903_00756"/>
<evidence type="ECO:0000259" key="1">
    <source>
        <dbReference type="Pfam" id="PF12867"/>
    </source>
</evidence>
<dbReference type="RefSeq" id="WP_091140982.1">
    <property type="nucleotide sequence ID" value="NZ_FMVF01000003.1"/>
</dbReference>
<dbReference type="AlphaFoldDB" id="A0A1G5D5L7"/>
<dbReference type="Proteomes" id="UP000199354">
    <property type="component" value="Unassembled WGS sequence"/>
</dbReference>
<organism evidence="2 3">
    <name type="scientific">Flavobacterium caeni</name>
    <dbReference type="NCBI Taxonomy" id="490189"/>
    <lineage>
        <taxon>Bacteria</taxon>
        <taxon>Pseudomonadati</taxon>
        <taxon>Bacteroidota</taxon>
        <taxon>Flavobacteriia</taxon>
        <taxon>Flavobacteriales</taxon>
        <taxon>Flavobacteriaceae</taxon>
        <taxon>Flavobacterium</taxon>
    </lineage>
</organism>
<dbReference type="InterPro" id="IPR024775">
    <property type="entry name" value="DinB-like"/>
</dbReference>
<keyword evidence="3" id="KW-1185">Reference proteome</keyword>
<sequence length="148" mass="17452">MKDTVNKIETLLAQAHGHFTSHDETHLQTPIAAGKWSRKQILGHLIDSALNNWQRFTEIGNKPQPYIYREYHQSELVKINDYQNKDTTELLRLWVLMNRQIIRVIENQTEETLNLKVQFTDGTMQDLRFIMTDYPEHMAHHVKQIVSA</sequence>
<protein>
    <submittedName>
        <fullName evidence="2">DinB superfamily protein</fullName>
    </submittedName>
</protein>
<name>A0A1G5D5L7_9FLAO</name>
<dbReference type="Gene3D" id="1.20.120.450">
    <property type="entry name" value="dinb family like domain"/>
    <property type="match status" value="1"/>
</dbReference>
<dbReference type="Pfam" id="PF12867">
    <property type="entry name" value="DinB_2"/>
    <property type="match status" value="1"/>
</dbReference>
<evidence type="ECO:0000313" key="3">
    <source>
        <dbReference type="Proteomes" id="UP000199354"/>
    </source>
</evidence>
<dbReference type="SUPFAM" id="SSF109854">
    <property type="entry name" value="DinB/YfiT-like putative metalloenzymes"/>
    <property type="match status" value="1"/>
</dbReference>
<dbReference type="InterPro" id="IPR034660">
    <property type="entry name" value="DinB/YfiT-like"/>
</dbReference>
<gene>
    <name evidence="2" type="ORF">SAMN02927903_00756</name>
</gene>
<dbReference type="OrthoDB" id="9793216at2"/>